<reference evidence="2 3" key="1">
    <citation type="submission" date="2015-04" db="EMBL/GenBank/DDBJ databases">
        <title>Whole genome shotgun sequence of Sphingomonas changbaiensis NBRC 104936.</title>
        <authorList>
            <person name="Katano-Makiyama Y."/>
            <person name="Hosoyama A."/>
            <person name="Hashimoto M."/>
            <person name="Noguchi M."/>
            <person name="Tsuchikane K."/>
            <person name="Ohji S."/>
            <person name="Yamazoe A."/>
            <person name="Ichikawa N."/>
            <person name="Kimura A."/>
            <person name="Fujita N."/>
        </authorList>
    </citation>
    <scope>NUCLEOTIDE SEQUENCE [LARGE SCALE GENOMIC DNA]</scope>
    <source>
        <strain evidence="2 3">NBRC 104936</strain>
    </source>
</reference>
<accession>A0A0E9MPT6</accession>
<dbReference type="RefSeq" id="WP_046348325.1">
    <property type="nucleotide sequence ID" value="NZ_BBWU01000032.1"/>
</dbReference>
<comment type="caution">
    <text evidence="2">The sequence shown here is derived from an EMBL/GenBank/DDBJ whole genome shotgun (WGS) entry which is preliminary data.</text>
</comment>
<keyword evidence="2" id="KW-0808">Transferase</keyword>
<dbReference type="InterPro" id="IPR000182">
    <property type="entry name" value="GNAT_dom"/>
</dbReference>
<dbReference type="GO" id="GO:0016747">
    <property type="term" value="F:acyltransferase activity, transferring groups other than amino-acyl groups"/>
    <property type="evidence" value="ECO:0007669"/>
    <property type="project" value="InterPro"/>
</dbReference>
<proteinExistence type="predicted"/>
<dbReference type="STRING" id="1219043.SCH01S_32_00400"/>
<evidence type="ECO:0000313" key="2">
    <source>
        <dbReference type="EMBL" id="GAO39503.1"/>
    </source>
</evidence>
<dbReference type="InterPro" id="IPR016181">
    <property type="entry name" value="Acyl_CoA_acyltransferase"/>
</dbReference>
<dbReference type="PANTHER" id="PTHR43072:SF8">
    <property type="entry name" value="ACYLTRANSFERASE FABY-RELATED"/>
    <property type="match status" value="1"/>
</dbReference>
<dbReference type="PROSITE" id="PS51186">
    <property type="entry name" value="GNAT"/>
    <property type="match status" value="1"/>
</dbReference>
<dbReference type="CDD" id="cd04301">
    <property type="entry name" value="NAT_SF"/>
    <property type="match status" value="1"/>
</dbReference>
<dbReference type="NCBIfam" id="NF040504">
    <property type="entry name" value="resist_ArsN1b"/>
    <property type="match status" value="1"/>
</dbReference>
<dbReference type="Pfam" id="PF13420">
    <property type="entry name" value="Acetyltransf_4"/>
    <property type="match status" value="1"/>
</dbReference>
<dbReference type="AlphaFoldDB" id="A0A0E9MPT6"/>
<organism evidence="2 3">
    <name type="scientific">Sphingomonas changbaiensis NBRC 104936</name>
    <dbReference type="NCBI Taxonomy" id="1219043"/>
    <lineage>
        <taxon>Bacteria</taxon>
        <taxon>Pseudomonadati</taxon>
        <taxon>Pseudomonadota</taxon>
        <taxon>Alphaproteobacteria</taxon>
        <taxon>Sphingomonadales</taxon>
        <taxon>Sphingomonadaceae</taxon>
        <taxon>Sphingomonas</taxon>
    </lineage>
</organism>
<dbReference type="Gene3D" id="3.40.630.30">
    <property type="match status" value="1"/>
</dbReference>
<evidence type="ECO:0000259" key="1">
    <source>
        <dbReference type="PROSITE" id="PS51186"/>
    </source>
</evidence>
<sequence>MIRIRVGRAGDAEAIAAIYAPHVTRGIASFEEQAPSADEMRARIAKLAGRFPWLVAEEDGTVLGYAYADRFRDRTAYRWAVETTVYIADGAQRRGVGRLLYARLLDILRAQGFTQAIAAISLPNDASVKLHELAGFRRAGVYRQVGWKLGRWVDVGLWQAELQEPGHPPAEPRAFEDMAGGDHPVTGFDLS</sequence>
<dbReference type="SUPFAM" id="SSF55729">
    <property type="entry name" value="Acyl-CoA N-acyltransferases (Nat)"/>
    <property type="match status" value="1"/>
</dbReference>
<evidence type="ECO:0000313" key="3">
    <source>
        <dbReference type="Proteomes" id="UP000033202"/>
    </source>
</evidence>
<dbReference type="EMBL" id="BBWU01000032">
    <property type="protein sequence ID" value="GAO39503.1"/>
    <property type="molecule type" value="Genomic_DNA"/>
</dbReference>
<dbReference type="Proteomes" id="UP000033202">
    <property type="component" value="Unassembled WGS sequence"/>
</dbReference>
<name>A0A0E9MPT6_9SPHN</name>
<feature type="domain" description="N-acetyltransferase" evidence="1">
    <location>
        <begin position="2"/>
        <end position="154"/>
    </location>
</feature>
<protein>
    <submittedName>
        <fullName evidence="2">Putative acetyltransferase</fullName>
    </submittedName>
</protein>
<dbReference type="PANTHER" id="PTHR43072">
    <property type="entry name" value="N-ACETYLTRANSFERASE"/>
    <property type="match status" value="1"/>
</dbReference>
<gene>
    <name evidence="2" type="ORF">SCH01S_32_00400</name>
</gene>
<dbReference type="OrthoDB" id="5459937at2"/>
<keyword evidence="3" id="KW-1185">Reference proteome</keyword>